<dbReference type="AlphaFoldDB" id="A0A5B2XDT6"/>
<reference evidence="1 2" key="1">
    <citation type="submission" date="2019-09" db="EMBL/GenBank/DDBJ databases">
        <title>Goodfellowia gen. nov., a new genus of the Pseudonocardineae related to Actinoalloteichus, containing Goodfellowia coeruleoviolacea gen. nov., comb. nov. gen. nov., comb. nov.</title>
        <authorList>
            <person name="Labeda D."/>
        </authorList>
    </citation>
    <scope>NUCLEOTIDE SEQUENCE [LARGE SCALE GENOMIC DNA]</scope>
    <source>
        <strain evidence="1 2">AN110305</strain>
    </source>
</reference>
<keyword evidence="2" id="KW-1185">Reference proteome</keyword>
<evidence type="ECO:0000313" key="2">
    <source>
        <dbReference type="Proteomes" id="UP000323454"/>
    </source>
</evidence>
<comment type="caution">
    <text evidence="1">The sequence shown here is derived from an EMBL/GenBank/DDBJ whole genome shotgun (WGS) entry which is preliminary data.</text>
</comment>
<accession>A0A5B2XDT6</accession>
<protein>
    <submittedName>
        <fullName evidence="1">Uncharacterized protein</fullName>
    </submittedName>
</protein>
<dbReference type="Proteomes" id="UP000323454">
    <property type="component" value="Unassembled WGS sequence"/>
</dbReference>
<organism evidence="1 2">
    <name type="scientific">Solihabitans fulvus</name>
    <dbReference type="NCBI Taxonomy" id="1892852"/>
    <lineage>
        <taxon>Bacteria</taxon>
        <taxon>Bacillati</taxon>
        <taxon>Actinomycetota</taxon>
        <taxon>Actinomycetes</taxon>
        <taxon>Pseudonocardiales</taxon>
        <taxon>Pseudonocardiaceae</taxon>
        <taxon>Solihabitans</taxon>
    </lineage>
</organism>
<gene>
    <name evidence="1" type="ORF">F0L68_17560</name>
</gene>
<dbReference type="EMBL" id="VUOB01000029">
    <property type="protein sequence ID" value="KAA2261265.1"/>
    <property type="molecule type" value="Genomic_DNA"/>
</dbReference>
<proteinExistence type="predicted"/>
<dbReference type="OrthoDB" id="3690688at2"/>
<sequence length="330" mass="36496">MTSTYPATAMLQVLPAPGPRPVPAGNRELVEALRRGPFHTALHAAIRASGLSLEAIQRRLRNDGHQISLASLSYWQRGRSRPERPSSLAAVGSLERILRLPAGTLITLLGPVRPRGRWANHVPGSVSLEALGHSDRSLRVVSTKIDPDANQRLESLSHHQDLRLDATGTGYRLTTRRVVRARADGADRMTVMMVADCADAPPFTITAGLNCRLGRVVHDEEEDVTAAELIFHRPLRAGESFLAEYEVEVSDLPEQVTRFDVGFRQPTKDCVLQTVFHASAIPIRCYPLWQPQNSQPNPLDHELRIETSGSAHVAFVDLPAGRYGLCWEWN</sequence>
<name>A0A5B2XDT6_9PSEU</name>
<dbReference type="RefSeq" id="WP_149850668.1">
    <property type="nucleotide sequence ID" value="NZ_VUOB01000029.1"/>
</dbReference>
<reference evidence="1 2" key="2">
    <citation type="submission" date="2019-09" db="EMBL/GenBank/DDBJ databases">
        <authorList>
            <person name="Jin C."/>
        </authorList>
    </citation>
    <scope>NUCLEOTIDE SEQUENCE [LARGE SCALE GENOMIC DNA]</scope>
    <source>
        <strain evidence="1 2">AN110305</strain>
    </source>
</reference>
<evidence type="ECO:0000313" key="1">
    <source>
        <dbReference type="EMBL" id="KAA2261265.1"/>
    </source>
</evidence>